<dbReference type="RefSeq" id="WP_090844305.1">
    <property type="nucleotide sequence ID" value="NZ_FMZL01000001.1"/>
</dbReference>
<dbReference type="SUPFAM" id="SSF117892">
    <property type="entry name" value="Band 7/SPFH domain"/>
    <property type="match status" value="1"/>
</dbReference>
<evidence type="ECO:0000256" key="2">
    <source>
        <dbReference type="SAM" id="Phobius"/>
    </source>
</evidence>
<name>A0A1G6HT68_9ACTN</name>
<dbReference type="Proteomes" id="UP000198528">
    <property type="component" value="Unassembled WGS sequence"/>
</dbReference>
<keyword evidence="4" id="KW-0378">Hydrolase</keyword>
<dbReference type="InterPro" id="IPR036013">
    <property type="entry name" value="Band_7/SPFH_dom_sf"/>
</dbReference>
<proteinExistence type="predicted"/>
<dbReference type="SMART" id="SM00244">
    <property type="entry name" value="PHB"/>
    <property type="match status" value="1"/>
</dbReference>
<reference evidence="5" key="1">
    <citation type="submission" date="2016-10" db="EMBL/GenBank/DDBJ databases">
        <authorList>
            <person name="Varghese N."/>
            <person name="Submissions S."/>
        </authorList>
    </citation>
    <scope>NUCLEOTIDE SEQUENCE [LARGE SCALE GENOMIC DNA]</scope>
    <source>
        <strain evidence="5">DSM 22619</strain>
    </source>
</reference>
<dbReference type="EMBL" id="FMZL01000001">
    <property type="protein sequence ID" value="SDB97035.1"/>
    <property type="molecule type" value="Genomic_DNA"/>
</dbReference>
<protein>
    <submittedName>
        <fullName evidence="4">Regulator of protease activity HflC, stomatin/prohibitin superfamily</fullName>
    </submittedName>
</protein>
<evidence type="ECO:0000259" key="3">
    <source>
        <dbReference type="SMART" id="SM00244"/>
    </source>
</evidence>
<dbReference type="InterPro" id="IPR001107">
    <property type="entry name" value="Band_7"/>
</dbReference>
<dbReference type="AlphaFoldDB" id="A0A1G6HT68"/>
<dbReference type="InterPro" id="IPR050710">
    <property type="entry name" value="Band7/mec-2_domain"/>
</dbReference>
<sequence>MGFIGTVILVVVIVAIVLSTGYVVRQQHVAIIERLGRFHGFAGPGFHVKVPFIDVTHDVSLMTEDEHMTFDAKTSDNVTIELDVSIQYHVDSHDMDARQESGVYKSFYTLQDPVGQMQDYLADALRSQIPARTLDEVFSEKDAIAHAIDEVVAAKMRDYGYVLVTTLITRIKLPGEVQESMNHIIASKNNLESAKNDAEAARAKTVIAAQAKAEAMAAEGKGIADQRIAIARGIKESIDTIKGAEMNEGEANRLFEFTQWIDMMNQYAAKGPSTVVLPSDFGQTSSMFDQVVAAQNAPRPAGTPQAPVDPYRRSGSEGWGDAGKGGHAGCAKSHR</sequence>
<keyword evidence="5" id="KW-1185">Reference proteome</keyword>
<dbReference type="PANTHER" id="PTHR43327">
    <property type="entry name" value="STOMATIN-LIKE PROTEIN 2, MITOCHONDRIAL"/>
    <property type="match status" value="1"/>
</dbReference>
<feature type="region of interest" description="Disordered" evidence="1">
    <location>
        <begin position="296"/>
        <end position="335"/>
    </location>
</feature>
<gene>
    <name evidence="4" type="ORF">SAMN04487824_101111</name>
</gene>
<dbReference type="GO" id="GO:0008233">
    <property type="term" value="F:peptidase activity"/>
    <property type="evidence" value="ECO:0007669"/>
    <property type="project" value="UniProtKB-KW"/>
</dbReference>
<dbReference type="Gene3D" id="3.30.479.30">
    <property type="entry name" value="Band 7 domain"/>
    <property type="match status" value="1"/>
</dbReference>
<dbReference type="PANTHER" id="PTHR43327:SF31">
    <property type="entry name" value="HYPERSENSITIVE-INDUCED RESPONSE PROTEIN 2"/>
    <property type="match status" value="1"/>
</dbReference>
<dbReference type="Pfam" id="PF01145">
    <property type="entry name" value="Band_7"/>
    <property type="match status" value="1"/>
</dbReference>
<keyword evidence="2" id="KW-0472">Membrane</keyword>
<dbReference type="STRING" id="604330.SAMN04489857_0528"/>
<feature type="domain" description="Band 7" evidence="3">
    <location>
        <begin position="19"/>
        <end position="185"/>
    </location>
</feature>
<evidence type="ECO:0000256" key="1">
    <source>
        <dbReference type="SAM" id="MobiDB-lite"/>
    </source>
</evidence>
<dbReference type="GO" id="GO:0006508">
    <property type="term" value="P:proteolysis"/>
    <property type="evidence" value="ECO:0007669"/>
    <property type="project" value="UniProtKB-KW"/>
</dbReference>
<evidence type="ECO:0000313" key="5">
    <source>
        <dbReference type="Proteomes" id="UP000198528"/>
    </source>
</evidence>
<feature type="transmembrane region" description="Helical" evidence="2">
    <location>
        <begin position="6"/>
        <end position="24"/>
    </location>
</feature>
<accession>A0A1G6HT68</accession>
<organism evidence="4 5">
    <name type="scientific">Parafannyhessea umbonata</name>
    <dbReference type="NCBI Taxonomy" id="604330"/>
    <lineage>
        <taxon>Bacteria</taxon>
        <taxon>Bacillati</taxon>
        <taxon>Actinomycetota</taxon>
        <taxon>Coriobacteriia</taxon>
        <taxon>Coriobacteriales</taxon>
        <taxon>Atopobiaceae</taxon>
        <taxon>Parafannyhessea</taxon>
    </lineage>
</organism>
<feature type="compositionally biased region" description="Gly residues" evidence="1">
    <location>
        <begin position="317"/>
        <end position="328"/>
    </location>
</feature>
<evidence type="ECO:0000313" key="4">
    <source>
        <dbReference type="EMBL" id="SDB97035.1"/>
    </source>
</evidence>
<keyword evidence="4" id="KW-0645">Protease</keyword>
<keyword evidence="2" id="KW-0812">Transmembrane</keyword>
<keyword evidence="2" id="KW-1133">Transmembrane helix</keyword>